<name>A0ABY2GXH8_9HYPO</name>
<gene>
    <name evidence="1" type="ORF">CCMA1212_007110</name>
</gene>
<evidence type="ECO:0000313" key="2">
    <source>
        <dbReference type="Proteomes" id="UP001642720"/>
    </source>
</evidence>
<sequence length="299" mass="30933">MGAQRCNCALGAGLACRAAGLACTTKYLAQAQAQAQAGEGIGCYRAKAPVNWLGNAAADCPSAAASGTNGVSSAGGLLFLLLLRPFVCLAGLDGSVGQTQPPKGAGRAEGLGVLAEYLDGASLCTAVQGKRTRGEATERSTSTPSFVQCSCFLSLAYKLVRPNASQVAESRLYLEEQFFYDDQYIPAAADLHRQASAQHQISGSLPILDPFFLSSPELLDIKTGPRCKVVDCATSHEDRGAAHRDALFTALHTMTGQQAARGAALTCAGDELANVAGPRLAACDLISGCEDSEEKSRAG</sequence>
<reference evidence="1 2" key="1">
    <citation type="submission" date="2018-01" db="EMBL/GenBank/DDBJ databases">
        <title>Genome characterization of the sugarcane-associated fungus Trichoderma ghanense CCMA-1212 and their application in lignocelulose bioconversion.</title>
        <authorList>
            <person name="Steindorff A.S."/>
            <person name="Mendes T.D."/>
            <person name="Vilela E.S.D."/>
            <person name="Rodrigues D.S."/>
            <person name="Formighieri E.F."/>
            <person name="Melo I.S."/>
            <person name="Favaro L.C.L."/>
        </authorList>
    </citation>
    <scope>NUCLEOTIDE SEQUENCE [LARGE SCALE GENOMIC DNA]</scope>
    <source>
        <strain evidence="1 2">CCMA-1212</strain>
    </source>
</reference>
<proteinExistence type="predicted"/>
<dbReference type="EMBL" id="PPTA01000010">
    <property type="protein sequence ID" value="TFB00680.1"/>
    <property type="molecule type" value="Genomic_DNA"/>
</dbReference>
<protein>
    <submittedName>
        <fullName evidence="1">Uncharacterized protein</fullName>
    </submittedName>
</protein>
<accession>A0ABY2GXH8</accession>
<evidence type="ECO:0000313" key="1">
    <source>
        <dbReference type="EMBL" id="TFB00680.1"/>
    </source>
</evidence>
<organism evidence="1 2">
    <name type="scientific">Trichoderma ghanense</name>
    <dbReference type="NCBI Taxonomy" id="65468"/>
    <lineage>
        <taxon>Eukaryota</taxon>
        <taxon>Fungi</taxon>
        <taxon>Dikarya</taxon>
        <taxon>Ascomycota</taxon>
        <taxon>Pezizomycotina</taxon>
        <taxon>Sordariomycetes</taxon>
        <taxon>Hypocreomycetidae</taxon>
        <taxon>Hypocreales</taxon>
        <taxon>Hypocreaceae</taxon>
        <taxon>Trichoderma</taxon>
    </lineage>
</organism>
<dbReference type="PROSITE" id="PS51257">
    <property type="entry name" value="PROKAR_LIPOPROTEIN"/>
    <property type="match status" value="1"/>
</dbReference>
<dbReference type="RefSeq" id="XP_073556881.1">
    <property type="nucleotide sequence ID" value="XM_073704288.1"/>
</dbReference>
<dbReference type="GeneID" id="300578738"/>
<comment type="caution">
    <text evidence="1">The sequence shown here is derived from an EMBL/GenBank/DDBJ whole genome shotgun (WGS) entry which is preliminary data.</text>
</comment>
<keyword evidence="2" id="KW-1185">Reference proteome</keyword>
<dbReference type="Proteomes" id="UP001642720">
    <property type="component" value="Unassembled WGS sequence"/>
</dbReference>